<dbReference type="InterPro" id="IPR000182">
    <property type="entry name" value="GNAT_dom"/>
</dbReference>
<proteinExistence type="predicted"/>
<dbReference type="InterPro" id="IPR052523">
    <property type="entry name" value="Trichothecene_AcTrans"/>
</dbReference>
<dbReference type="InterPro" id="IPR016181">
    <property type="entry name" value="Acyl_CoA_acyltransferase"/>
</dbReference>
<accession>A0ABS7G725</accession>
<dbReference type="GO" id="GO:0016746">
    <property type="term" value="F:acyltransferase activity"/>
    <property type="evidence" value="ECO:0007669"/>
    <property type="project" value="UniProtKB-KW"/>
</dbReference>
<dbReference type="CDD" id="cd04301">
    <property type="entry name" value="NAT_SF"/>
    <property type="match status" value="1"/>
</dbReference>
<dbReference type="PANTHER" id="PTHR42791">
    <property type="entry name" value="GNAT FAMILY ACETYLTRANSFERASE"/>
    <property type="match status" value="1"/>
</dbReference>
<dbReference type="PANTHER" id="PTHR42791:SF1">
    <property type="entry name" value="N-ACETYLTRANSFERASE DOMAIN-CONTAINING PROTEIN"/>
    <property type="match status" value="1"/>
</dbReference>
<feature type="domain" description="N-acetyltransferase" evidence="1">
    <location>
        <begin position="112"/>
        <end position="191"/>
    </location>
</feature>
<evidence type="ECO:0000259" key="1">
    <source>
        <dbReference type="PROSITE" id="PS51186"/>
    </source>
</evidence>
<dbReference type="SUPFAM" id="SSF55729">
    <property type="entry name" value="Acyl-CoA N-acyltransferases (Nat)"/>
    <property type="match status" value="1"/>
</dbReference>
<dbReference type="PROSITE" id="PS51186">
    <property type="entry name" value="GNAT"/>
    <property type="match status" value="1"/>
</dbReference>
<keyword evidence="2" id="KW-0808">Transferase</keyword>
<gene>
    <name evidence="2" type="ORF">K1Y79_03845</name>
</gene>
<dbReference type="EC" id="2.3.1.-" evidence="2"/>
<comment type="caution">
    <text evidence="2">The sequence shown here is derived from an EMBL/GenBank/DDBJ whole genome shotgun (WGS) entry which is preliminary data.</text>
</comment>
<protein>
    <submittedName>
        <fullName evidence="2">GNAT family N-acetyltransferase</fullName>
        <ecNumber evidence="2">2.3.1.-</ecNumber>
    </submittedName>
</protein>
<name>A0ABS7G725_9BACT</name>
<organism evidence="2 3">
    <name type="scientific">Chitinophaga rhizophila</name>
    <dbReference type="NCBI Taxonomy" id="2866212"/>
    <lineage>
        <taxon>Bacteria</taxon>
        <taxon>Pseudomonadati</taxon>
        <taxon>Bacteroidota</taxon>
        <taxon>Chitinophagia</taxon>
        <taxon>Chitinophagales</taxon>
        <taxon>Chitinophagaceae</taxon>
        <taxon>Chitinophaga</taxon>
    </lineage>
</organism>
<reference evidence="2 3" key="1">
    <citation type="submission" date="2021-08" db="EMBL/GenBank/DDBJ databases">
        <title>The genome sequence of Chitinophaga sp. B61.</title>
        <authorList>
            <person name="Zhang X."/>
        </authorList>
    </citation>
    <scope>NUCLEOTIDE SEQUENCE [LARGE SCALE GENOMIC DNA]</scope>
    <source>
        <strain evidence="2 3">B61</strain>
    </source>
</reference>
<dbReference type="RefSeq" id="WP_220248677.1">
    <property type="nucleotide sequence ID" value="NZ_JAICCF010000001.1"/>
</dbReference>
<keyword evidence="3" id="KW-1185">Reference proteome</keyword>
<dbReference type="Pfam" id="PF13508">
    <property type="entry name" value="Acetyltransf_7"/>
    <property type="match status" value="1"/>
</dbReference>
<dbReference type="EMBL" id="JAICCF010000001">
    <property type="protein sequence ID" value="MBW8683457.1"/>
    <property type="molecule type" value="Genomic_DNA"/>
</dbReference>
<sequence>MLKATLEDKTTVLDILTKSFENNPSVNFIIKQDRSRIDRIRCLMEYSFHLCLQFGEVFLSDNKAGCALLLYSDKRRTSIKSIFWDLRLVLFSLGLGNIFKTQKREFAIKKHHPNYPFFYLWFIGVIPEFQGAGTGTKLLTEILQYAKSKDRDVYLETSLRENVSWYEKFGFTKYHELDFGYLLFLLKREWKYVSARN</sequence>
<evidence type="ECO:0000313" key="3">
    <source>
        <dbReference type="Proteomes" id="UP000812961"/>
    </source>
</evidence>
<keyword evidence="2" id="KW-0012">Acyltransferase</keyword>
<dbReference type="Gene3D" id="3.40.630.30">
    <property type="match status" value="1"/>
</dbReference>
<evidence type="ECO:0000313" key="2">
    <source>
        <dbReference type="EMBL" id="MBW8683457.1"/>
    </source>
</evidence>
<dbReference type="Proteomes" id="UP000812961">
    <property type="component" value="Unassembled WGS sequence"/>
</dbReference>